<feature type="coiled-coil region" evidence="13">
    <location>
        <begin position="248"/>
        <end position="281"/>
    </location>
</feature>
<keyword evidence="12" id="KW-0040">ANK repeat</keyword>
<dbReference type="GO" id="GO:0005886">
    <property type="term" value="C:plasma membrane"/>
    <property type="evidence" value="ECO:0007669"/>
    <property type="project" value="UniProtKB-SubCell"/>
</dbReference>
<evidence type="ECO:0000256" key="15">
    <source>
        <dbReference type="SAM" id="Phobius"/>
    </source>
</evidence>
<evidence type="ECO:0000256" key="9">
    <source>
        <dbReference type="ARBA" id="ARBA00023065"/>
    </source>
</evidence>
<feature type="compositionally biased region" description="Gly residues" evidence="14">
    <location>
        <begin position="615"/>
        <end position="635"/>
    </location>
</feature>
<dbReference type="Gene3D" id="1.25.40.20">
    <property type="entry name" value="Ankyrin repeat-containing domain"/>
    <property type="match status" value="1"/>
</dbReference>
<name>A0A9W6BD55_9CHLO</name>
<sequence>MTTNNNKVVPMSPSGQGTIKQVTLKLSGGTPSSDGTQYGGRSSAVLGDAGASQPLSSNSTEYLEEIADIQQLSDATAFLKAKAQDPGFTLLHYVAMLGHTTVAEAFDKATPETMRRFANLARYLVKRNHDVYVTDKYGCIPLQLAACTGNMEMVVALLEPFESTLVRKVKRNEYLNHQDTQIRFTALHGALNHGQHEVAVLLLEHGANPQILDITRNNAFQVVPTLEALQKLLQLVVQHEEAVPTPAIAQLMIEVIKQQETREKKEKADRLKAAAAAAEAAAAARLQGGGGGADDDGKGKMDWTKALSTSNMDYTQRMLFVAINKLVSSVSHGSGHDPDGFSQMEAAAARAAEAGGEVGVIIKRLFKELYSKGEDKHNELWEYVQAAVDYNNYKLTKMMLDIISADCPRALASCNWEATMGPLIACFPDLFHNLLAKLQDMSDYDVVGFVQSLRLSNTLPPLNSITNPHGHGHGPGNLGYAGAASMAPSRGRPSLSVGRSGGKGGSAAQGKLLIYQQLVEGLKQVNYVVIKAFFEKADQQVLNDMAQYPIFKDFVMLIAKKRTAEGFTESDSGRTRLLDLLRDIKRLSYDAGRASTDTPNPLDRHGPVSIKFGPSGHGGGGSGGSGGAGTGSGGATGARSFAPFVGLGSGSGGGGGGGSRASTRGGVLGFFSRGGRRVAGKAAGRLSGSGAAADEEVPSGSAGAASASAADVEKQLSADFAVQTLNVSRVLRAAVAARKSMNVEATVLSVTSWVNLNSKDRRAVFITGITTGLLKEMAKRFPMGCAKLLNLVSRDVLEQLVTLQVSANLLHRKDQLVKCSSVRNHFTWRAPELQHLADEKGFSERVVDALADYGIPFECTYKAAMEWDTSREHFAALIAAQFTGPELKELISNDIQLSKVTDIINRCSQPPIDVDPGSFKAAPMTTLIKDMLREKLSFRIVEAILEAGSMNEATVYTNFRPGNPLYNTYHVNLYKPVYTHHFVQLLLTNWQKGVKDGQGNYTLRPWDKKFIDTIFAPNDPLCTALKSAYDNKLKDTQVYIENSSVAEGWAKKLKQKRHLVLSAFVCNPILLHRWPVFVLMHLMLPLKDLLKALWFWLGWEWGTFGEPHTNHSVDARALVIPWKGMADMGSVRGILTGLIDVDVPVRWFGFAAVKAAITVQWQEFGQMLMLMSALAHVIFMSFFGGFLLVLRKAGDEEEGDMCKVRGRPQVMALLIVLGLMSVGGLAEEMSQMMELTWRTWRNYLGNLVDLTSFALFMVLFGMVWSCFTYDVILAVGAMETLVLFVRLVFFASMTDSMGSLMRMVIEIIKDMRYFFTLLGMIFGGFTIAFAVLQGKGNSFQSVAFKLFSVMLGDWQFDYLIGMLEVPEPPELPNWYVPRLSVLLMSVYGILMLIVLVNLLIAIMNDTYDRIKETEEIEVLHNRARLIVDLESLLTRDMREKLQARLLGDYLHVLVPADNKFNKFMASSESVEGEWKGRMRAFQQALKRDVEPRLNELRDRSETEFKSIHSELGYIKSWVAQQRRAMGELDPPAEGGPGGPGGAGGGGGGGGGRGK</sequence>
<feature type="transmembrane region" description="Helical" evidence="15">
    <location>
        <begin position="1247"/>
        <end position="1265"/>
    </location>
</feature>
<evidence type="ECO:0000313" key="17">
    <source>
        <dbReference type="EMBL" id="GLC49976.1"/>
    </source>
</evidence>
<feature type="compositionally biased region" description="Gly residues" evidence="14">
    <location>
        <begin position="1534"/>
        <end position="1554"/>
    </location>
</feature>
<protein>
    <recommendedName>
        <fullName evidence="16">Ion transport domain-containing protein</fullName>
    </recommendedName>
</protein>
<evidence type="ECO:0000256" key="8">
    <source>
        <dbReference type="ARBA" id="ARBA00022989"/>
    </source>
</evidence>
<evidence type="ECO:0000256" key="1">
    <source>
        <dbReference type="ARBA" id="ARBA00004651"/>
    </source>
</evidence>
<dbReference type="InterPro" id="IPR002110">
    <property type="entry name" value="Ankyrin_rpt"/>
</dbReference>
<dbReference type="Pfam" id="PF00520">
    <property type="entry name" value="Ion_trans"/>
    <property type="match status" value="1"/>
</dbReference>
<keyword evidence="11" id="KW-0407">Ion channel</keyword>
<gene>
    <name evidence="17" type="primary">PLEST010659</name>
    <name evidence="17" type="ORF">PLESTB_000328900</name>
</gene>
<keyword evidence="13" id="KW-0175">Coiled coil</keyword>
<dbReference type="PANTHER" id="PTHR10582">
    <property type="entry name" value="TRANSIENT RECEPTOR POTENTIAL ION CHANNEL PROTEIN"/>
    <property type="match status" value="1"/>
</dbReference>
<accession>A0A9W6BD55</accession>
<keyword evidence="3" id="KW-1003">Cell membrane</keyword>
<dbReference type="PROSITE" id="PS50297">
    <property type="entry name" value="ANK_REP_REGION"/>
    <property type="match status" value="1"/>
</dbReference>
<keyword evidence="18" id="KW-1185">Reference proteome</keyword>
<evidence type="ECO:0000256" key="14">
    <source>
        <dbReference type="SAM" id="MobiDB-lite"/>
    </source>
</evidence>
<feature type="transmembrane region" description="Helical" evidence="15">
    <location>
        <begin position="1313"/>
        <end position="1332"/>
    </location>
</feature>
<dbReference type="InterPro" id="IPR005821">
    <property type="entry name" value="Ion_trans_dom"/>
</dbReference>
<keyword evidence="6" id="KW-0677">Repeat</keyword>
<reference evidence="17 18" key="1">
    <citation type="journal article" date="2023" name="Commun. Biol.">
        <title>Reorganization of the ancestral sex-determining regions during the evolution of trioecy in Pleodorina starrii.</title>
        <authorList>
            <person name="Takahashi K."/>
            <person name="Suzuki S."/>
            <person name="Kawai-Toyooka H."/>
            <person name="Yamamoto K."/>
            <person name="Hamaji T."/>
            <person name="Ootsuki R."/>
            <person name="Yamaguchi H."/>
            <person name="Kawachi M."/>
            <person name="Higashiyama T."/>
            <person name="Nozaki H."/>
        </authorList>
    </citation>
    <scope>NUCLEOTIDE SEQUENCE [LARGE SCALE GENOMIC DNA]</scope>
    <source>
        <strain evidence="17 18">NIES-4479</strain>
    </source>
</reference>
<comment type="subcellular location">
    <subcellularLocation>
        <location evidence="1">Cell membrane</location>
        <topology evidence="1">Multi-pass membrane protein</topology>
    </subcellularLocation>
</comment>
<dbReference type="GO" id="GO:0098703">
    <property type="term" value="P:calcium ion import across plasma membrane"/>
    <property type="evidence" value="ECO:0007669"/>
    <property type="project" value="TreeGrafter"/>
</dbReference>
<evidence type="ECO:0000313" key="18">
    <source>
        <dbReference type="Proteomes" id="UP001165080"/>
    </source>
</evidence>
<evidence type="ECO:0000256" key="12">
    <source>
        <dbReference type="PROSITE-ProRule" id="PRU00023"/>
    </source>
</evidence>
<dbReference type="SMART" id="SM00248">
    <property type="entry name" value="ANK"/>
    <property type="match status" value="4"/>
</dbReference>
<dbReference type="Pfam" id="PF12796">
    <property type="entry name" value="Ank_2"/>
    <property type="match status" value="1"/>
</dbReference>
<evidence type="ECO:0000256" key="6">
    <source>
        <dbReference type="ARBA" id="ARBA00022737"/>
    </source>
</evidence>
<keyword evidence="8 15" id="KW-1133">Transmembrane helix</keyword>
<dbReference type="InterPro" id="IPR036770">
    <property type="entry name" value="Ankyrin_rpt-contain_sf"/>
</dbReference>
<feature type="repeat" description="ANK" evidence="12">
    <location>
        <begin position="182"/>
        <end position="214"/>
    </location>
</feature>
<feature type="transmembrane region" description="Helical" evidence="15">
    <location>
        <begin position="1168"/>
        <end position="1190"/>
    </location>
</feature>
<keyword evidence="5 15" id="KW-0812">Transmembrane</keyword>
<dbReference type="PANTHER" id="PTHR10582:SF2">
    <property type="entry name" value="INACTIVE"/>
    <property type="match status" value="1"/>
</dbReference>
<feature type="region of interest" description="Disordered" evidence="14">
    <location>
        <begin position="26"/>
        <end position="53"/>
    </location>
</feature>
<evidence type="ECO:0000256" key="5">
    <source>
        <dbReference type="ARBA" id="ARBA00022692"/>
    </source>
</evidence>
<keyword evidence="7" id="KW-0106">Calcium</keyword>
<dbReference type="EMBL" id="BRXU01000003">
    <property type="protein sequence ID" value="GLC49976.1"/>
    <property type="molecule type" value="Genomic_DNA"/>
</dbReference>
<feature type="domain" description="Ion transport" evidence="16">
    <location>
        <begin position="1236"/>
        <end position="1414"/>
    </location>
</feature>
<evidence type="ECO:0000256" key="2">
    <source>
        <dbReference type="ARBA" id="ARBA00022448"/>
    </source>
</evidence>
<keyword evidence="9" id="KW-0406">Ion transport</keyword>
<organism evidence="17 18">
    <name type="scientific">Pleodorina starrii</name>
    <dbReference type="NCBI Taxonomy" id="330485"/>
    <lineage>
        <taxon>Eukaryota</taxon>
        <taxon>Viridiplantae</taxon>
        <taxon>Chlorophyta</taxon>
        <taxon>core chlorophytes</taxon>
        <taxon>Chlorophyceae</taxon>
        <taxon>CS clade</taxon>
        <taxon>Chlamydomonadales</taxon>
        <taxon>Volvocaceae</taxon>
        <taxon>Pleodorina</taxon>
    </lineage>
</organism>
<comment type="caution">
    <text evidence="17">The sequence shown here is derived from an EMBL/GenBank/DDBJ whole genome shotgun (WGS) entry which is preliminary data.</text>
</comment>
<dbReference type="SUPFAM" id="SSF48403">
    <property type="entry name" value="Ankyrin repeat"/>
    <property type="match status" value="1"/>
</dbReference>
<feature type="region of interest" description="Disordered" evidence="14">
    <location>
        <begin position="1524"/>
        <end position="1554"/>
    </location>
</feature>
<evidence type="ECO:0000256" key="7">
    <source>
        <dbReference type="ARBA" id="ARBA00022837"/>
    </source>
</evidence>
<evidence type="ECO:0000256" key="11">
    <source>
        <dbReference type="ARBA" id="ARBA00023303"/>
    </source>
</evidence>
<evidence type="ECO:0000256" key="3">
    <source>
        <dbReference type="ARBA" id="ARBA00022475"/>
    </source>
</evidence>
<keyword evidence="10 15" id="KW-0472">Membrane</keyword>
<feature type="transmembrane region" description="Helical" evidence="15">
    <location>
        <begin position="1271"/>
        <end position="1292"/>
    </location>
</feature>
<feature type="transmembrane region" description="Helical" evidence="15">
    <location>
        <begin position="1379"/>
        <end position="1402"/>
    </location>
</feature>
<feature type="compositionally biased region" description="Polar residues" evidence="14">
    <location>
        <begin position="29"/>
        <end position="40"/>
    </location>
</feature>
<proteinExistence type="predicted"/>
<evidence type="ECO:0000256" key="4">
    <source>
        <dbReference type="ARBA" id="ARBA00022568"/>
    </source>
</evidence>
<evidence type="ECO:0000259" key="16">
    <source>
        <dbReference type="Pfam" id="PF00520"/>
    </source>
</evidence>
<evidence type="ECO:0000256" key="10">
    <source>
        <dbReference type="ARBA" id="ARBA00023136"/>
    </source>
</evidence>
<dbReference type="Proteomes" id="UP001165080">
    <property type="component" value="Unassembled WGS sequence"/>
</dbReference>
<evidence type="ECO:0000256" key="13">
    <source>
        <dbReference type="SAM" id="Coils"/>
    </source>
</evidence>
<dbReference type="GO" id="GO:0005216">
    <property type="term" value="F:monoatomic ion channel activity"/>
    <property type="evidence" value="ECO:0007669"/>
    <property type="project" value="InterPro"/>
</dbReference>
<keyword evidence="2" id="KW-0813">Transport</keyword>
<feature type="region of interest" description="Disordered" evidence="14">
    <location>
        <begin position="591"/>
        <end position="635"/>
    </location>
</feature>
<dbReference type="InterPro" id="IPR024862">
    <property type="entry name" value="TRPV"/>
</dbReference>
<dbReference type="PROSITE" id="PS50088">
    <property type="entry name" value="ANK_REPEAT"/>
    <property type="match status" value="1"/>
</dbReference>
<keyword evidence="4" id="KW-0109">Calcium transport</keyword>